<feature type="transmembrane region" description="Helical" evidence="1">
    <location>
        <begin position="176"/>
        <end position="198"/>
    </location>
</feature>
<evidence type="ECO:0000313" key="2">
    <source>
        <dbReference type="EMBL" id="SKA92328.1"/>
    </source>
</evidence>
<feature type="transmembrane region" description="Helical" evidence="1">
    <location>
        <begin position="204"/>
        <end position="229"/>
    </location>
</feature>
<gene>
    <name evidence="2" type="ORF">SAMN02745178_02228</name>
</gene>
<evidence type="ECO:0000256" key="1">
    <source>
        <dbReference type="SAM" id="Phobius"/>
    </source>
</evidence>
<evidence type="ECO:0008006" key="4">
    <source>
        <dbReference type="Google" id="ProtNLM"/>
    </source>
</evidence>
<dbReference type="OrthoDB" id="1858606at2"/>
<dbReference type="STRING" id="745368.SAMN02745178_02228"/>
<keyword evidence="1" id="KW-0472">Membrane</keyword>
<dbReference type="Pfam" id="PF04854">
    <property type="entry name" value="DUF624"/>
    <property type="match status" value="1"/>
</dbReference>
<dbReference type="InterPro" id="IPR006938">
    <property type="entry name" value="DUF624"/>
</dbReference>
<keyword evidence="1" id="KW-1133">Transmembrane helix</keyword>
<reference evidence="2 3" key="1">
    <citation type="submission" date="2017-02" db="EMBL/GenBank/DDBJ databases">
        <authorList>
            <person name="Peterson S.W."/>
        </authorList>
    </citation>
    <scope>NUCLEOTIDE SEQUENCE [LARGE SCALE GENOMIC DNA]</scope>
    <source>
        <strain evidence="2 3">ATCC 27749</strain>
    </source>
</reference>
<proteinExistence type="predicted"/>
<keyword evidence="1" id="KW-0812">Transmembrane</keyword>
<keyword evidence="3" id="KW-1185">Reference proteome</keyword>
<dbReference type="Proteomes" id="UP000190286">
    <property type="component" value="Unassembled WGS sequence"/>
</dbReference>
<dbReference type="GeneID" id="93338674"/>
<protein>
    <recommendedName>
        <fullName evidence="4">DUF624 domain-containing protein</fullName>
    </recommendedName>
</protein>
<feature type="transmembrane region" description="Helical" evidence="1">
    <location>
        <begin position="108"/>
        <end position="127"/>
    </location>
</feature>
<feature type="transmembrane region" description="Helical" evidence="1">
    <location>
        <begin position="66"/>
        <end position="87"/>
    </location>
</feature>
<dbReference type="EMBL" id="FUYF01000015">
    <property type="protein sequence ID" value="SKA92328.1"/>
    <property type="molecule type" value="Genomic_DNA"/>
</dbReference>
<feature type="transmembrane region" description="Helical" evidence="1">
    <location>
        <begin position="36"/>
        <end position="60"/>
    </location>
</feature>
<sequence length="263" mass="28847">MSNETNETPVQGRKVGIARFFELLGRDLWPLYKSGILCVLGFLPGTALAVFGMMAGSALLTVVGGVVGGLVGGPFLSGMIDTVLRALRDEPGYWWNTYKRAWKQNWRQSLVPGALLGLFVGSWAWMLRAQAESGNTSTALWVASFAGIFVCTGFFTWLLAQVPLVDLPLAQIAKNAGLMFFGFFPRTAAAALVLALYWGATLLYLPATILTILAFGFWLPVTIALMIVYPGLEKVFKLEETINARRAAEIEERMAQNQPKFDQ</sequence>
<feature type="transmembrane region" description="Helical" evidence="1">
    <location>
        <begin position="139"/>
        <end position="164"/>
    </location>
</feature>
<dbReference type="AlphaFoldDB" id="A0A1T4XT45"/>
<name>A0A1T4XT45_9FIRM</name>
<evidence type="ECO:0000313" key="3">
    <source>
        <dbReference type="Proteomes" id="UP000190286"/>
    </source>
</evidence>
<organism evidence="2 3">
    <name type="scientific">Gemmiger formicilis</name>
    <dbReference type="NCBI Taxonomy" id="745368"/>
    <lineage>
        <taxon>Bacteria</taxon>
        <taxon>Bacillati</taxon>
        <taxon>Bacillota</taxon>
        <taxon>Clostridia</taxon>
        <taxon>Eubacteriales</taxon>
        <taxon>Gemmiger</taxon>
    </lineage>
</organism>
<accession>A0A1T4XT45</accession>
<dbReference type="RefSeq" id="WP_078785092.1">
    <property type="nucleotide sequence ID" value="NZ_CAKVTM010000007.1"/>
</dbReference>